<organism evidence="7 8">
    <name type="scientific">Capsicum annuum</name>
    <name type="common">Capsicum pepper</name>
    <dbReference type="NCBI Taxonomy" id="4072"/>
    <lineage>
        <taxon>Eukaryota</taxon>
        <taxon>Viridiplantae</taxon>
        <taxon>Streptophyta</taxon>
        <taxon>Embryophyta</taxon>
        <taxon>Tracheophyta</taxon>
        <taxon>Spermatophyta</taxon>
        <taxon>Magnoliopsida</taxon>
        <taxon>eudicotyledons</taxon>
        <taxon>Gunneridae</taxon>
        <taxon>Pentapetalae</taxon>
        <taxon>asterids</taxon>
        <taxon>lamiids</taxon>
        <taxon>Solanales</taxon>
        <taxon>Solanaceae</taxon>
        <taxon>Solanoideae</taxon>
        <taxon>Capsiceae</taxon>
        <taxon>Capsicum</taxon>
    </lineage>
</organism>
<accession>A0A2G3AJK2</accession>
<reference evidence="7 8" key="2">
    <citation type="journal article" date="2017" name="Genome Biol.">
        <title>New reference genome sequences of hot pepper reveal the massive evolution of plant disease-resistance genes by retroduplication.</title>
        <authorList>
            <person name="Kim S."/>
            <person name="Park J."/>
            <person name="Yeom S.I."/>
            <person name="Kim Y.M."/>
            <person name="Seo E."/>
            <person name="Kim K.T."/>
            <person name="Kim M.S."/>
            <person name="Lee J.M."/>
            <person name="Cheong K."/>
            <person name="Shin H.S."/>
            <person name="Kim S.B."/>
            <person name="Han K."/>
            <person name="Lee J."/>
            <person name="Park M."/>
            <person name="Lee H.A."/>
            <person name="Lee H.Y."/>
            <person name="Lee Y."/>
            <person name="Oh S."/>
            <person name="Lee J.H."/>
            <person name="Choi E."/>
            <person name="Choi E."/>
            <person name="Lee S.E."/>
            <person name="Jeon J."/>
            <person name="Kim H."/>
            <person name="Choi G."/>
            <person name="Song H."/>
            <person name="Lee J."/>
            <person name="Lee S.C."/>
            <person name="Kwon J.K."/>
            <person name="Lee H.Y."/>
            <person name="Koo N."/>
            <person name="Hong Y."/>
            <person name="Kim R.W."/>
            <person name="Kang W.H."/>
            <person name="Huh J.H."/>
            <person name="Kang B.C."/>
            <person name="Yang T.J."/>
            <person name="Lee Y.H."/>
            <person name="Bennetzen J.L."/>
            <person name="Choi D."/>
        </authorList>
    </citation>
    <scope>NUCLEOTIDE SEQUENCE [LARGE SCALE GENOMIC DNA]</scope>
    <source>
        <strain evidence="8">cv. CM334</strain>
    </source>
</reference>
<dbReference type="Proteomes" id="UP000222542">
    <property type="component" value="Unassembled WGS sequence"/>
</dbReference>
<keyword evidence="8" id="KW-1185">Reference proteome</keyword>
<comment type="similarity">
    <text evidence="1">Belongs to the disease resistance NB-LRR family.</text>
</comment>
<dbReference type="PANTHER" id="PTHR15140">
    <property type="entry name" value="TUBULIN-SPECIFIC CHAPERONE E"/>
    <property type="match status" value="1"/>
</dbReference>
<feature type="domain" description="NB-ARC" evidence="5">
    <location>
        <begin position="77"/>
        <end position="142"/>
    </location>
</feature>
<dbReference type="Pfam" id="PF23559">
    <property type="entry name" value="WHD_DRP"/>
    <property type="match status" value="1"/>
</dbReference>
<feature type="domain" description="Disease resistance protein winged helix" evidence="6">
    <location>
        <begin position="170"/>
        <end position="236"/>
    </location>
</feature>
<protein>
    <submittedName>
        <fullName evidence="7">Uncharacterized protein</fullName>
    </submittedName>
</protein>
<evidence type="ECO:0000256" key="2">
    <source>
        <dbReference type="ARBA" id="ARBA00022741"/>
    </source>
</evidence>
<dbReference type="OMA" id="TWATELH"/>
<dbReference type="Gene3D" id="3.40.50.300">
    <property type="entry name" value="P-loop containing nucleotide triphosphate hydrolases"/>
    <property type="match status" value="1"/>
</dbReference>
<keyword evidence="3" id="KW-0611">Plant defense</keyword>
<sequence length="490" mass="56625">MKELGELKHFLGLEVDHTEEGMIMHQNKYFKELLNKFRMINIGVLRPTYTRVKEISFGSSSSCSKISCTNFYCSEPQRCLILIEDVWEATAWDYLKPCFCDANNGSRIILTTQLGDVASHAKLDSDPHFLLLFTPEANWMFLMFNTKSCPLVLEDVGQKQRRSYSHRRVDEEIQVSKLTWLWTAEDSVKTLKEMLSEDIAEYYLKNLIGRNLVMVSKKSSDDKIKACRIHDLLLDFCKKKAKVENFLQCIKGDNDMYPSSISYQKHSILRRLCIHFQGDNLAEWSSICPDVQSFHLMTGREIGLSSISHASQTFKQSQVSVGARFRIHFLLGSWGTWATELHLPPSLKKLTLSNGRVFCLGQVSILPRLVVLKLLQVTIHSNVWQVTYEQFPHLKFLKLRDPSFSEWNVTDDAFPCLENLVLRRWRHLEEILSGFAYMLTLNSIEVTACKKILVELAKNIRETQVEMLNTALYPEIERSYLDPQMPARFG</sequence>
<evidence type="ECO:0000313" key="8">
    <source>
        <dbReference type="Proteomes" id="UP000222542"/>
    </source>
</evidence>
<gene>
    <name evidence="7" type="ORF">T459_02306</name>
</gene>
<evidence type="ECO:0000259" key="6">
    <source>
        <dbReference type="Pfam" id="PF23559"/>
    </source>
</evidence>
<evidence type="ECO:0000256" key="1">
    <source>
        <dbReference type="ARBA" id="ARBA00008894"/>
    </source>
</evidence>
<dbReference type="InterPro" id="IPR032675">
    <property type="entry name" value="LRR_dom_sf"/>
</dbReference>
<dbReference type="SUPFAM" id="SSF52058">
    <property type="entry name" value="L domain-like"/>
    <property type="match status" value="1"/>
</dbReference>
<evidence type="ECO:0000259" key="5">
    <source>
        <dbReference type="Pfam" id="PF00931"/>
    </source>
</evidence>
<name>A0A2G3AJK2_CAPAN</name>
<reference evidence="7 8" key="1">
    <citation type="journal article" date="2014" name="Nat. Genet.">
        <title>Genome sequence of the hot pepper provides insights into the evolution of pungency in Capsicum species.</title>
        <authorList>
            <person name="Kim S."/>
            <person name="Park M."/>
            <person name="Yeom S.I."/>
            <person name="Kim Y.M."/>
            <person name="Lee J.M."/>
            <person name="Lee H.A."/>
            <person name="Seo E."/>
            <person name="Choi J."/>
            <person name="Cheong K."/>
            <person name="Kim K.T."/>
            <person name="Jung K."/>
            <person name="Lee G.W."/>
            <person name="Oh S.K."/>
            <person name="Bae C."/>
            <person name="Kim S.B."/>
            <person name="Lee H.Y."/>
            <person name="Kim S.Y."/>
            <person name="Kim M.S."/>
            <person name="Kang B.C."/>
            <person name="Jo Y.D."/>
            <person name="Yang H.B."/>
            <person name="Jeong H.J."/>
            <person name="Kang W.H."/>
            <person name="Kwon J.K."/>
            <person name="Shin C."/>
            <person name="Lim J.Y."/>
            <person name="Park J.H."/>
            <person name="Huh J.H."/>
            <person name="Kim J.S."/>
            <person name="Kim B.D."/>
            <person name="Cohen O."/>
            <person name="Paran I."/>
            <person name="Suh M.C."/>
            <person name="Lee S.B."/>
            <person name="Kim Y.K."/>
            <person name="Shin Y."/>
            <person name="Noh S.J."/>
            <person name="Park J."/>
            <person name="Seo Y.S."/>
            <person name="Kwon S.Y."/>
            <person name="Kim H.A."/>
            <person name="Park J.M."/>
            <person name="Kim H.J."/>
            <person name="Choi S.B."/>
            <person name="Bosland P.W."/>
            <person name="Reeves G."/>
            <person name="Jo S.H."/>
            <person name="Lee B.W."/>
            <person name="Cho H.T."/>
            <person name="Choi H.S."/>
            <person name="Lee M.S."/>
            <person name="Yu Y."/>
            <person name="Do Choi Y."/>
            <person name="Park B.S."/>
            <person name="van Deynze A."/>
            <person name="Ashrafi H."/>
            <person name="Hill T."/>
            <person name="Kim W.T."/>
            <person name="Pai H.S."/>
            <person name="Ahn H.K."/>
            <person name="Yeam I."/>
            <person name="Giovannoni J.J."/>
            <person name="Rose J.K."/>
            <person name="Sorensen I."/>
            <person name="Lee S.J."/>
            <person name="Kim R.W."/>
            <person name="Choi I.Y."/>
            <person name="Choi B.S."/>
            <person name="Lim J.S."/>
            <person name="Lee Y.H."/>
            <person name="Choi D."/>
        </authorList>
    </citation>
    <scope>NUCLEOTIDE SEQUENCE [LARGE SCALE GENOMIC DNA]</scope>
    <source>
        <strain evidence="8">cv. CM334</strain>
    </source>
</reference>
<evidence type="ECO:0000313" key="7">
    <source>
        <dbReference type="EMBL" id="PHT94424.1"/>
    </source>
</evidence>
<dbReference type="AlphaFoldDB" id="A0A2G3AJK2"/>
<dbReference type="InterPro" id="IPR036388">
    <property type="entry name" value="WH-like_DNA-bd_sf"/>
</dbReference>
<comment type="caution">
    <text evidence="7">The sequence shown here is derived from an EMBL/GenBank/DDBJ whole genome shotgun (WGS) entry which is preliminary data.</text>
</comment>
<keyword evidence="4" id="KW-0067">ATP-binding</keyword>
<dbReference type="InterPro" id="IPR058922">
    <property type="entry name" value="WHD_DRP"/>
</dbReference>
<dbReference type="SUPFAM" id="SSF52540">
    <property type="entry name" value="P-loop containing nucleoside triphosphate hydrolases"/>
    <property type="match status" value="1"/>
</dbReference>
<keyword evidence="2" id="KW-0547">Nucleotide-binding</keyword>
<evidence type="ECO:0000256" key="4">
    <source>
        <dbReference type="ARBA" id="ARBA00022840"/>
    </source>
</evidence>
<dbReference type="Pfam" id="PF00931">
    <property type="entry name" value="NB-ARC"/>
    <property type="match status" value="1"/>
</dbReference>
<dbReference type="InterPro" id="IPR002182">
    <property type="entry name" value="NB-ARC"/>
</dbReference>
<dbReference type="InterPro" id="IPR027417">
    <property type="entry name" value="P-loop_NTPase"/>
</dbReference>
<dbReference type="GO" id="GO:0006952">
    <property type="term" value="P:defense response"/>
    <property type="evidence" value="ECO:0007669"/>
    <property type="project" value="UniProtKB-KW"/>
</dbReference>
<proteinExistence type="inferred from homology"/>
<dbReference type="Gene3D" id="3.80.10.10">
    <property type="entry name" value="Ribonuclease Inhibitor"/>
    <property type="match status" value="1"/>
</dbReference>
<dbReference type="PANTHER" id="PTHR15140:SF42">
    <property type="entry name" value="LATE BLIGHT RESISTANCE PROTEIN R1-A-LIKE"/>
    <property type="match status" value="1"/>
</dbReference>
<dbReference type="GO" id="GO:0043531">
    <property type="term" value="F:ADP binding"/>
    <property type="evidence" value="ECO:0007669"/>
    <property type="project" value="InterPro"/>
</dbReference>
<dbReference type="Gramene" id="PHT94424">
    <property type="protein sequence ID" value="PHT94424"/>
    <property type="gene ID" value="T459_02306"/>
</dbReference>
<dbReference type="Gene3D" id="1.10.10.10">
    <property type="entry name" value="Winged helix-like DNA-binding domain superfamily/Winged helix DNA-binding domain"/>
    <property type="match status" value="1"/>
</dbReference>
<dbReference type="EMBL" id="AYRZ02000001">
    <property type="protein sequence ID" value="PHT94424.1"/>
    <property type="molecule type" value="Genomic_DNA"/>
</dbReference>
<evidence type="ECO:0000256" key="3">
    <source>
        <dbReference type="ARBA" id="ARBA00022821"/>
    </source>
</evidence>